<comment type="function">
    <text evidence="16">DNA-binding protein involved in single-strand DNA break repair, double-strand DNA break repair and base excision repair. Resolves abortive DNA ligation intermediates formed either at base excision sites, or when DNA ligases attempt to repair non-ligatable breaks induced by reactive oxygen species. Catalyzes the release of adenylate groups covalently linked to 5'-phosphate termini, resulting in the production of 5'-phosphate termini that can be efficiently rejoined. Likewise, catalyzes the release of 3'-linked guanosine (DNAppG) and inosine (DNAppI) from DNA, but has higher specific activity with 5'-linked adenosine (AppDNA).</text>
</comment>
<dbReference type="EMBL" id="DF977454">
    <property type="protein sequence ID" value="GAP89105.1"/>
    <property type="molecule type" value="Genomic_DNA"/>
</dbReference>
<keyword evidence="23" id="KW-1185">Reference proteome</keyword>
<comment type="catalytic activity">
    <reaction evidence="13">
        <text>a 3'-end 2'-deoxyribonucleotide-3'-diphospho-5'-guanosine-DNA + H2O = a 3'-end 2'-deoxyribonucleotide 3'-phosphate-DNA + GMP + 2 H(+)</text>
        <dbReference type="Rhea" id="RHEA:52140"/>
        <dbReference type="Rhea" id="RHEA-COMP:13186"/>
        <dbReference type="Rhea" id="RHEA-COMP:13187"/>
        <dbReference type="ChEBI" id="CHEBI:15377"/>
        <dbReference type="ChEBI" id="CHEBI:15378"/>
        <dbReference type="ChEBI" id="CHEBI:58115"/>
        <dbReference type="ChEBI" id="CHEBI:136419"/>
        <dbReference type="ChEBI" id="CHEBI:136420"/>
        <dbReference type="EC" id="3.6.1.72"/>
    </reaction>
</comment>
<dbReference type="OrthoDB" id="3512845at2759"/>
<dbReference type="Pfam" id="PF16278">
    <property type="entry name" value="zf-C2HE"/>
    <property type="match status" value="1"/>
</dbReference>
<keyword evidence="11" id="KW-0234">DNA repair</keyword>
<feature type="domain" description="HIT" evidence="20">
    <location>
        <begin position="47"/>
        <end position="177"/>
    </location>
</feature>
<comment type="catalytic activity">
    <reaction evidence="15">
        <text>a 5'-end adenosine-5'-diphospho-5'-ribonucleoside-2'-deoxyribonucleotide-DNA + H2O = a 5'-end 5'-phospho-ribonucleoside-2'-deoxyribonucleotide-DNA + AMP + 2 H(+)</text>
        <dbReference type="Rhea" id="RHEA:52132"/>
        <dbReference type="Rhea" id="RHEA-COMP:13182"/>
        <dbReference type="Rhea" id="RHEA-COMP:13183"/>
        <dbReference type="ChEBI" id="CHEBI:15377"/>
        <dbReference type="ChEBI" id="CHEBI:15378"/>
        <dbReference type="ChEBI" id="CHEBI:136414"/>
        <dbReference type="ChEBI" id="CHEBI:136415"/>
        <dbReference type="ChEBI" id="CHEBI:456215"/>
        <dbReference type="EC" id="3.6.1.71"/>
    </reaction>
</comment>
<dbReference type="EC" id="3.6.1.72" evidence="3"/>
<keyword evidence="6" id="KW-0479">Metal-binding</keyword>
<dbReference type="InterPro" id="IPR011146">
    <property type="entry name" value="HIT-like"/>
</dbReference>
<keyword evidence="12" id="KW-0539">Nucleus</keyword>
<evidence type="ECO:0000256" key="7">
    <source>
        <dbReference type="ARBA" id="ARBA00022763"/>
    </source>
</evidence>
<accession>A0A1W2TLE7</accession>
<dbReference type="GO" id="GO:0120108">
    <property type="term" value="F:DNA-3'-diphospho-5'-guanosine diphosphatase activity"/>
    <property type="evidence" value="ECO:0007669"/>
    <property type="project" value="UniProtKB-EC"/>
</dbReference>
<proteinExistence type="predicted"/>
<evidence type="ECO:0000256" key="17">
    <source>
        <dbReference type="ARBA" id="ARBA00068941"/>
    </source>
</evidence>
<evidence type="ECO:0000256" key="2">
    <source>
        <dbReference type="ARBA" id="ARBA00004496"/>
    </source>
</evidence>
<evidence type="ECO:0000256" key="1">
    <source>
        <dbReference type="ARBA" id="ARBA00004123"/>
    </source>
</evidence>
<feature type="region of interest" description="Disordered" evidence="19">
    <location>
        <begin position="1"/>
        <end position="23"/>
    </location>
</feature>
<comment type="subcellular location">
    <subcellularLocation>
        <location evidence="2">Cytoplasm</location>
    </subcellularLocation>
    <subcellularLocation>
        <location evidence="1">Nucleus</location>
    </subcellularLocation>
</comment>
<keyword evidence="8" id="KW-0378">Hydrolase</keyword>
<dbReference type="OMA" id="IHDMFPK"/>
<evidence type="ECO:0000256" key="3">
    <source>
        <dbReference type="ARBA" id="ARBA00012495"/>
    </source>
</evidence>
<dbReference type="GO" id="GO:0046872">
    <property type="term" value="F:metal ion binding"/>
    <property type="evidence" value="ECO:0007669"/>
    <property type="project" value="UniProtKB-KW"/>
</dbReference>
<evidence type="ECO:0000256" key="15">
    <source>
        <dbReference type="ARBA" id="ARBA00044713"/>
    </source>
</evidence>
<dbReference type="GO" id="GO:0000012">
    <property type="term" value="P:single strand break repair"/>
    <property type="evidence" value="ECO:0007669"/>
    <property type="project" value="TreeGrafter"/>
</dbReference>
<dbReference type="GO" id="GO:1990165">
    <property type="term" value="F:single-strand break-containing DNA binding"/>
    <property type="evidence" value="ECO:0007669"/>
    <property type="project" value="TreeGrafter"/>
</dbReference>
<evidence type="ECO:0000259" key="21">
    <source>
        <dbReference type="Pfam" id="PF16278"/>
    </source>
</evidence>
<sequence length="252" mass="27944">MGPQPKATTGQQAATLASTRGPLTGGFRARDGLGAYTADPASFPAGRVIYHDAAFVAIHDLYPKATVHALLLPRASPRARMHPVDAFADPGFLAAVRAEAAKLRRLAAKELQRRLGRFSAQDRLREAVLDGDVEAEDDSDGGAPRLPAGRDWERELLVGVHAHPSMNDLHVHVLSRDMVSESVRHRKHYQSFNTPFLIDLADFPLAADDPRRHPAGYLGGDMRCWRCGRNFGNQFKKLKEHLALEFEEWKKE</sequence>
<evidence type="ECO:0000256" key="14">
    <source>
        <dbReference type="ARBA" id="ARBA00044639"/>
    </source>
</evidence>
<comment type="catalytic activity">
    <reaction evidence="14">
        <text>a 5'-end adenosine-5'-diphospho-5'-2'-deoxyribonucleoside-DNA + H2O = a 5'-end 5'-phospho-2'-deoxyribonucleoside-DNA + AMP + 2 H(+)</text>
        <dbReference type="Rhea" id="RHEA:52128"/>
        <dbReference type="Rhea" id="RHEA-COMP:13180"/>
        <dbReference type="Rhea" id="RHEA-COMP:13181"/>
        <dbReference type="ChEBI" id="CHEBI:15377"/>
        <dbReference type="ChEBI" id="CHEBI:15378"/>
        <dbReference type="ChEBI" id="CHEBI:136412"/>
        <dbReference type="ChEBI" id="CHEBI:136413"/>
        <dbReference type="ChEBI" id="CHEBI:456215"/>
        <dbReference type="EC" id="3.6.1.71"/>
    </reaction>
</comment>
<dbReference type="FunFam" id="3.30.428.10:FF:000017">
    <property type="entry name" value="Aprataxin-like protein"/>
    <property type="match status" value="1"/>
</dbReference>
<dbReference type="Proteomes" id="UP000054516">
    <property type="component" value="Unassembled WGS sequence"/>
</dbReference>
<evidence type="ECO:0000256" key="18">
    <source>
        <dbReference type="ARBA" id="ARBA00076243"/>
    </source>
</evidence>
<evidence type="ECO:0000313" key="22">
    <source>
        <dbReference type="EMBL" id="GAP89105.1"/>
    </source>
</evidence>
<evidence type="ECO:0000256" key="9">
    <source>
        <dbReference type="ARBA" id="ARBA00022833"/>
    </source>
</evidence>
<feature type="region of interest" description="Disordered" evidence="19">
    <location>
        <begin position="129"/>
        <end position="148"/>
    </location>
</feature>
<evidence type="ECO:0000256" key="13">
    <source>
        <dbReference type="ARBA" id="ARBA00024601"/>
    </source>
</evidence>
<dbReference type="GO" id="GO:0003697">
    <property type="term" value="F:single-stranded DNA binding"/>
    <property type="evidence" value="ECO:0007669"/>
    <property type="project" value="TreeGrafter"/>
</dbReference>
<protein>
    <recommendedName>
        <fullName evidence="17">Aprataxin-like protein</fullName>
        <ecNumber evidence="4">3.6.1.71</ecNumber>
        <ecNumber evidence="3">3.6.1.72</ecNumber>
    </recommendedName>
    <alternativeName>
        <fullName evidence="18">Hit family protein 3</fullName>
    </alternativeName>
</protein>
<dbReference type="InterPro" id="IPR032566">
    <property type="entry name" value="Znf-C2HE"/>
</dbReference>
<organism evidence="22">
    <name type="scientific">Rosellinia necatrix</name>
    <name type="common">White root-rot fungus</name>
    <dbReference type="NCBI Taxonomy" id="77044"/>
    <lineage>
        <taxon>Eukaryota</taxon>
        <taxon>Fungi</taxon>
        <taxon>Dikarya</taxon>
        <taxon>Ascomycota</taxon>
        <taxon>Pezizomycotina</taxon>
        <taxon>Sordariomycetes</taxon>
        <taxon>Xylariomycetidae</taxon>
        <taxon>Xylariales</taxon>
        <taxon>Xylariaceae</taxon>
        <taxon>Rosellinia</taxon>
    </lineage>
</organism>
<evidence type="ECO:0000256" key="19">
    <source>
        <dbReference type="SAM" id="MobiDB-lite"/>
    </source>
</evidence>
<dbReference type="GO" id="GO:0033699">
    <property type="term" value="F:DNA 5'-adenosine monophosphate hydrolase activity"/>
    <property type="evidence" value="ECO:0007669"/>
    <property type="project" value="UniProtKB-EC"/>
</dbReference>
<evidence type="ECO:0000256" key="8">
    <source>
        <dbReference type="ARBA" id="ARBA00022801"/>
    </source>
</evidence>
<evidence type="ECO:0000256" key="5">
    <source>
        <dbReference type="ARBA" id="ARBA00022490"/>
    </source>
</evidence>
<dbReference type="GO" id="GO:0030983">
    <property type="term" value="F:mismatched DNA binding"/>
    <property type="evidence" value="ECO:0007669"/>
    <property type="project" value="TreeGrafter"/>
</dbReference>
<dbReference type="STRING" id="77044.A0A1W2TLE7"/>
<dbReference type="InterPro" id="IPR036265">
    <property type="entry name" value="HIT-like_sf"/>
</dbReference>
<dbReference type="GO" id="GO:0005634">
    <property type="term" value="C:nucleus"/>
    <property type="evidence" value="ECO:0007669"/>
    <property type="project" value="UniProtKB-SubCell"/>
</dbReference>
<feature type="compositionally biased region" description="Acidic residues" evidence="19">
    <location>
        <begin position="129"/>
        <end position="140"/>
    </location>
</feature>
<evidence type="ECO:0000256" key="6">
    <source>
        <dbReference type="ARBA" id="ARBA00022723"/>
    </source>
</evidence>
<keyword evidence="10" id="KW-0238">DNA-binding</keyword>
<dbReference type="Pfam" id="PF01230">
    <property type="entry name" value="HIT"/>
    <property type="match status" value="1"/>
</dbReference>
<dbReference type="GO" id="GO:0005737">
    <property type="term" value="C:cytoplasm"/>
    <property type="evidence" value="ECO:0007669"/>
    <property type="project" value="UniProtKB-SubCell"/>
</dbReference>
<gene>
    <name evidence="22" type="ORF">SAMD00023353_0902390</name>
</gene>
<evidence type="ECO:0000259" key="20">
    <source>
        <dbReference type="Pfam" id="PF01230"/>
    </source>
</evidence>
<feature type="domain" description="Aprataxin C2HE/C2H2/C2HC zinc finger" evidence="21">
    <location>
        <begin position="193"/>
        <end position="248"/>
    </location>
</feature>
<dbReference type="PANTHER" id="PTHR12486">
    <property type="entry name" value="APRATAXIN-RELATED"/>
    <property type="match status" value="1"/>
</dbReference>
<evidence type="ECO:0000256" key="16">
    <source>
        <dbReference type="ARBA" id="ARBA00059438"/>
    </source>
</evidence>
<evidence type="ECO:0000256" key="12">
    <source>
        <dbReference type="ARBA" id="ARBA00023242"/>
    </source>
</evidence>
<name>A0A1W2TLE7_ROSNE</name>
<keyword evidence="9" id="KW-0862">Zinc</keyword>
<feature type="compositionally biased region" description="Polar residues" evidence="19">
    <location>
        <begin position="1"/>
        <end position="18"/>
    </location>
</feature>
<keyword evidence="7" id="KW-0227">DNA damage</keyword>
<evidence type="ECO:0000313" key="23">
    <source>
        <dbReference type="Proteomes" id="UP000054516"/>
    </source>
</evidence>
<reference evidence="22" key="1">
    <citation type="submission" date="2016-03" db="EMBL/GenBank/DDBJ databases">
        <title>Draft genome sequence of Rosellinia necatrix.</title>
        <authorList>
            <person name="Kanematsu S."/>
        </authorList>
    </citation>
    <scope>NUCLEOTIDE SEQUENCE [LARGE SCALE GENOMIC DNA]</scope>
    <source>
        <strain evidence="22">W97</strain>
    </source>
</reference>
<evidence type="ECO:0000256" key="11">
    <source>
        <dbReference type="ARBA" id="ARBA00023204"/>
    </source>
</evidence>
<evidence type="ECO:0000256" key="10">
    <source>
        <dbReference type="ARBA" id="ARBA00023125"/>
    </source>
</evidence>
<evidence type="ECO:0000256" key="4">
    <source>
        <dbReference type="ARBA" id="ARBA00012496"/>
    </source>
</evidence>
<dbReference type="EC" id="3.6.1.71" evidence="4"/>
<keyword evidence="5" id="KW-0963">Cytoplasm</keyword>
<dbReference type="Gene3D" id="3.30.428.10">
    <property type="entry name" value="HIT-like"/>
    <property type="match status" value="1"/>
</dbReference>
<dbReference type="AlphaFoldDB" id="A0A1W2TLE7"/>
<dbReference type="PANTHER" id="PTHR12486:SF4">
    <property type="entry name" value="APRATAXIN"/>
    <property type="match status" value="1"/>
</dbReference>
<dbReference type="SUPFAM" id="SSF54197">
    <property type="entry name" value="HIT-like"/>
    <property type="match status" value="1"/>
</dbReference>
<dbReference type="GO" id="GO:0003725">
    <property type="term" value="F:double-stranded RNA binding"/>
    <property type="evidence" value="ECO:0007669"/>
    <property type="project" value="TreeGrafter"/>
</dbReference>